<dbReference type="Gene3D" id="3.40.47.10">
    <property type="match status" value="1"/>
</dbReference>
<dbReference type="AlphaFoldDB" id="A0A2N4ULI3"/>
<name>A0A2N4ULI3_9BURK</name>
<organism evidence="1 2">
    <name type="scientific">Pollutimonas nitritireducens</name>
    <dbReference type="NCBI Taxonomy" id="2045209"/>
    <lineage>
        <taxon>Bacteria</taxon>
        <taxon>Pseudomonadati</taxon>
        <taxon>Pseudomonadota</taxon>
        <taxon>Betaproteobacteria</taxon>
        <taxon>Burkholderiales</taxon>
        <taxon>Alcaligenaceae</taxon>
        <taxon>Pollutimonas</taxon>
    </lineage>
</organism>
<dbReference type="GO" id="GO:0016746">
    <property type="term" value="F:acyltransferase activity"/>
    <property type="evidence" value="ECO:0007669"/>
    <property type="project" value="InterPro"/>
</dbReference>
<gene>
    <name evidence="1" type="ORF">CR155_02245</name>
</gene>
<reference evidence="1 2" key="1">
    <citation type="submission" date="2017-10" db="EMBL/GenBank/DDBJ databases">
        <title>Two draft genome sequences of Pusillimonas sp. strains isolated from a nitrate- and radionuclide-contaminated groundwater in Russia.</title>
        <authorList>
            <person name="Grouzdev D.S."/>
            <person name="Tourova T.P."/>
            <person name="Goeva M.A."/>
            <person name="Babich T.L."/>
            <person name="Sokolova D.S."/>
            <person name="Abdullin R."/>
            <person name="Poltaraus A.B."/>
            <person name="Toshchakov S.V."/>
            <person name="Nazina T.N."/>
        </authorList>
    </citation>
    <scope>NUCLEOTIDE SEQUENCE [LARGE SCALE GENOMIC DNA]</scope>
    <source>
        <strain evidence="1 2">JR1/69-2-13</strain>
    </source>
</reference>
<dbReference type="EMBL" id="PDNV01000001">
    <property type="protein sequence ID" value="PLC55889.1"/>
    <property type="molecule type" value="Genomic_DNA"/>
</dbReference>
<evidence type="ECO:0000313" key="2">
    <source>
        <dbReference type="Proteomes" id="UP000234328"/>
    </source>
</evidence>
<proteinExistence type="predicted"/>
<sequence>MLAEAADLALADTQSEAFRDSIDTLVVIRSHADTSPRFSHGFGSSTNPPKSVANRLNITPKRNVYTWYSGNMPQYAANWASEKIVRGEMDSEGKMGVPPWIC</sequence>
<accession>A0A2N4ULI3</accession>
<dbReference type="InterPro" id="IPR016039">
    <property type="entry name" value="Thiolase-like"/>
</dbReference>
<comment type="caution">
    <text evidence="1">The sequence shown here is derived from an EMBL/GenBank/DDBJ whole genome shotgun (WGS) entry which is preliminary data.</text>
</comment>
<dbReference type="Proteomes" id="UP000234328">
    <property type="component" value="Unassembled WGS sequence"/>
</dbReference>
<keyword evidence="2" id="KW-1185">Reference proteome</keyword>
<protein>
    <submittedName>
        <fullName evidence="1">Uncharacterized protein</fullName>
    </submittedName>
</protein>
<evidence type="ECO:0000313" key="1">
    <source>
        <dbReference type="EMBL" id="PLC55889.1"/>
    </source>
</evidence>